<dbReference type="Proteomes" id="UP000694287">
    <property type="component" value="Unassembled WGS sequence"/>
</dbReference>
<reference evidence="9 10" key="1">
    <citation type="submission" date="2020-11" db="EMBL/GenBank/DDBJ databases">
        <title>Pseudonocardia abyssalis sp. nov. and Pseudonocardia oceani sp. nov., description and phylogenomic analysis of two novel actinomycetes isolated from the deep Southern Ocean.</title>
        <authorList>
            <person name="Parra J."/>
        </authorList>
    </citation>
    <scope>NUCLEOTIDE SEQUENCE [LARGE SCALE GENOMIC DNA]</scope>
    <source>
        <strain evidence="9 10">KRD-168</strain>
    </source>
</reference>
<evidence type="ECO:0000313" key="10">
    <source>
        <dbReference type="Proteomes" id="UP000694287"/>
    </source>
</evidence>
<comment type="subcellular location">
    <subcellularLocation>
        <location evidence="1 8">Cell membrane</location>
        <topology evidence="1 8">Multi-pass membrane protein</topology>
    </subcellularLocation>
</comment>
<keyword evidence="5 8" id="KW-0812">Transmembrane</keyword>
<comment type="caution">
    <text evidence="9">The sequence shown here is derived from an EMBL/GenBank/DDBJ whole genome shotgun (WGS) entry which is preliminary data.</text>
</comment>
<dbReference type="InterPro" id="IPR052017">
    <property type="entry name" value="TSUP"/>
</dbReference>
<feature type="transmembrane region" description="Helical" evidence="8">
    <location>
        <begin position="30"/>
        <end position="54"/>
    </location>
</feature>
<dbReference type="Pfam" id="PF01925">
    <property type="entry name" value="TauE"/>
    <property type="match status" value="1"/>
</dbReference>
<evidence type="ECO:0000256" key="5">
    <source>
        <dbReference type="ARBA" id="ARBA00022692"/>
    </source>
</evidence>
<organism evidence="9 10">
    <name type="scientific">Pseudonocardia abyssalis</name>
    <dbReference type="NCBI Taxonomy" id="2792008"/>
    <lineage>
        <taxon>Bacteria</taxon>
        <taxon>Bacillati</taxon>
        <taxon>Actinomycetota</taxon>
        <taxon>Actinomycetes</taxon>
        <taxon>Pseudonocardiales</taxon>
        <taxon>Pseudonocardiaceae</taxon>
        <taxon>Pseudonocardia</taxon>
    </lineage>
</organism>
<evidence type="ECO:0000256" key="6">
    <source>
        <dbReference type="ARBA" id="ARBA00022989"/>
    </source>
</evidence>
<feature type="transmembrane region" description="Helical" evidence="8">
    <location>
        <begin position="97"/>
        <end position="114"/>
    </location>
</feature>
<keyword evidence="7 8" id="KW-0472">Membrane</keyword>
<sequence>MTVLLLFVAGVGAGLSGSIAGLASLFSYPALLAVGLPATTANVTNTVALAFSTVGQVAGSRPELTGQWPVLRRLAPITLVGGAAGAALVLVTPPETFERIVPFLVGGAAVVLLFQPRIRAAAERRGAPEAGPAVLVGMFLVAVYGGYFGAAAGVLMLALVLIGLPVSLARGNALKAVLLGMANAIAAVGFVVLGVVAWWAVPPLAVGVALGGWCGPKVVRRLPAGPLRVGIALAGLGLAVGLAVQAY</sequence>
<keyword evidence="6 8" id="KW-1133">Transmembrane helix</keyword>
<accession>A0ABS6ULL1</accession>
<evidence type="ECO:0000256" key="1">
    <source>
        <dbReference type="ARBA" id="ARBA00004651"/>
    </source>
</evidence>
<evidence type="ECO:0000256" key="2">
    <source>
        <dbReference type="ARBA" id="ARBA00009142"/>
    </source>
</evidence>
<gene>
    <name evidence="9" type="ORF">I4I81_00330</name>
</gene>
<dbReference type="EMBL" id="JADQDK010000001">
    <property type="protein sequence ID" value="MBW0132704.1"/>
    <property type="molecule type" value="Genomic_DNA"/>
</dbReference>
<comment type="similarity">
    <text evidence="2 8">Belongs to the 4-toluene sulfonate uptake permease (TSUP) (TC 2.A.102) family.</text>
</comment>
<dbReference type="PANTHER" id="PTHR30269:SF0">
    <property type="entry name" value="MEMBRANE TRANSPORTER PROTEIN YFCA-RELATED"/>
    <property type="match status" value="1"/>
</dbReference>
<keyword evidence="10" id="KW-1185">Reference proteome</keyword>
<protein>
    <recommendedName>
        <fullName evidence="8">Probable membrane transporter protein</fullName>
    </recommendedName>
</protein>
<feature type="transmembrane region" description="Helical" evidence="8">
    <location>
        <begin position="176"/>
        <end position="201"/>
    </location>
</feature>
<keyword evidence="3" id="KW-0813">Transport</keyword>
<evidence type="ECO:0000256" key="8">
    <source>
        <dbReference type="RuleBase" id="RU363041"/>
    </source>
</evidence>
<feature type="transmembrane region" description="Helical" evidence="8">
    <location>
        <begin position="225"/>
        <end position="244"/>
    </location>
</feature>
<dbReference type="InterPro" id="IPR002781">
    <property type="entry name" value="TM_pro_TauE-like"/>
</dbReference>
<name>A0ABS6ULL1_9PSEU</name>
<evidence type="ECO:0000256" key="4">
    <source>
        <dbReference type="ARBA" id="ARBA00022475"/>
    </source>
</evidence>
<dbReference type="RefSeq" id="WP_218602786.1">
    <property type="nucleotide sequence ID" value="NZ_JADQDJ010000084.1"/>
</dbReference>
<evidence type="ECO:0000313" key="9">
    <source>
        <dbReference type="EMBL" id="MBW0132704.1"/>
    </source>
</evidence>
<keyword evidence="4 8" id="KW-1003">Cell membrane</keyword>
<proteinExistence type="inferred from homology"/>
<dbReference type="PANTHER" id="PTHR30269">
    <property type="entry name" value="TRANSMEMBRANE PROTEIN YFCA"/>
    <property type="match status" value="1"/>
</dbReference>
<evidence type="ECO:0000256" key="3">
    <source>
        <dbReference type="ARBA" id="ARBA00022448"/>
    </source>
</evidence>
<evidence type="ECO:0000256" key="7">
    <source>
        <dbReference type="ARBA" id="ARBA00023136"/>
    </source>
</evidence>
<feature type="transmembrane region" description="Helical" evidence="8">
    <location>
        <begin position="74"/>
        <end position="91"/>
    </location>
</feature>
<feature type="transmembrane region" description="Helical" evidence="8">
    <location>
        <begin position="150"/>
        <end position="169"/>
    </location>
</feature>